<dbReference type="EMBL" id="CP026309">
    <property type="protein sequence ID" value="AUV80410.1"/>
    <property type="molecule type" value="Genomic_DNA"/>
</dbReference>
<dbReference type="KEGG" id="srub:C2R22_01020"/>
<evidence type="ECO:0000256" key="8">
    <source>
        <dbReference type="ARBA" id="ARBA00023008"/>
    </source>
</evidence>
<feature type="binding site" description="type 1 copper site" evidence="10">
    <location>
        <position position="335"/>
    </location>
    <ligand>
        <name>Cu cation</name>
        <dbReference type="ChEBI" id="CHEBI:23378"/>
        <label>1</label>
    </ligand>
</feature>
<name>A0A2I8VER0_9EURY</name>
<dbReference type="InterPro" id="IPR001287">
    <property type="entry name" value="NO2-reductase_Cu"/>
</dbReference>
<dbReference type="Gene3D" id="2.60.40.420">
    <property type="entry name" value="Cupredoxins - blue copper proteins"/>
    <property type="match status" value="2"/>
</dbReference>
<dbReference type="InterPro" id="IPR011707">
    <property type="entry name" value="Cu-oxidase-like_N"/>
</dbReference>
<feature type="binding site" description="type 1 copper site" evidence="10">
    <location>
        <position position="177"/>
    </location>
    <ligand>
        <name>Cu cation</name>
        <dbReference type="ChEBI" id="CHEBI:23378"/>
        <label>1</label>
    </ligand>
</feature>
<dbReference type="PROSITE" id="PS51257">
    <property type="entry name" value="PROKAR_LIPOPROTEIN"/>
    <property type="match status" value="1"/>
</dbReference>
<dbReference type="RefSeq" id="WP_103423918.1">
    <property type="nucleotide sequence ID" value="NZ_CP026309.1"/>
</dbReference>
<comment type="subunit">
    <text evidence="2">Homotrimer.</text>
</comment>
<evidence type="ECO:0000256" key="1">
    <source>
        <dbReference type="ARBA" id="ARBA00001960"/>
    </source>
</evidence>
<dbReference type="Proteomes" id="UP000236584">
    <property type="component" value="Chromosome"/>
</dbReference>
<evidence type="ECO:0000256" key="9">
    <source>
        <dbReference type="ARBA" id="ARBA00049340"/>
    </source>
</evidence>
<dbReference type="OrthoDB" id="12293at2157"/>
<feature type="binding site" description="type 1 copper site" evidence="10">
    <location>
        <position position="185"/>
    </location>
    <ligand>
        <name>Cu cation</name>
        <dbReference type="ChEBI" id="CHEBI:23378"/>
        <label>1</label>
    </ligand>
</feature>
<evidence type="ECO:0000256" key="4">
    <source>
        <dbReference type="ARBA" id="ARBA00017290"/>
    </source>
</evidence>
<feature type="binding site" description="type 1 copper site" evidence="10">
    <location>
        <position position="136"/>
    </location>
    <ligand>
        <name>Cu cation</name>
        <dbReference type="ChEBI" id="CHEBI:23378"/>
        <label>1</label>
    </ligand>
</feature>
<proteinExistence type="predicted"/>
<dbReference type="NCBIfam" id="TIGR02376">
    <property type="entry name" value="Cu_nitrite_red"/>
    <property type="match status" value="1"/>
</dbReference>
<dbReference type="InterPro" id="IPR006311">
    <property type="entry name" value="TAT_signal"/>
</dbReference>
<evidence type="ECO:0000259" key="11">
    <source>
        <dbReference type="Pfam" id="PF07732"/>
    </source>
</evidence>
<dbReference type="CDD" id="cd04208">
    <property type="entry name" value="CuRO_2_CuNIR"/>
    <property type="match status" value="1"/>
</dbReference>
<dbReference type="PROSITE" id="PS51318">
    <property type="entry name" value="TAT"/>
    <property type="match status" value="1"/>
</dbReference>
<comment type="cofactor">
    <cofactor evidence="10">
        <name>Cu(2+)</name>
        <dbReference type="ChEBI" id="CHEBI:29036"/>
    </cofactor>
</comment>
<keyword evidence="13" id="KW-1185">Reference proteome</keyword>
<sequence>MSLELTRRQVLQATGLGGAAALAGCVAGAPRADANVNVDAGAVATTPTAQLDAAKAVDVERIAADPRDLPPPITRTEPAVVPVELETLELVAEVEPGVTFDYMTFDGQVPGPLIRTRVGDTVDLTIRNHPDNSMVHNVDFHACRGPGGGAEATMVAPGEEKRLTFQVTYPGAFIYHCAVANVDYHISAGMFGIILVEPEGGLPEVDHEFYLGQHELYTEGETGEEGHHGFSFARMAAEDPTYVLMNGEKYAIGPQKYDEMNIRTDETVRIFYGVGGPNQFSSFHAIGSVWDEVYRQGALASTPDRYVQTTPVLPGSAAVVTMHTPVPGDYKLVDHALSRVARKGALAVVHADGPANPDVFDAGETESESA</sequence>
<evidence type="ECO:0000313" key="12">
    <source>
        <dbReference type="EMBL" id="AUV80410.1"/>
    </source>
</evidence>
<dbReference type="SUPFAM" id="SSF49503">
    <property type="entry name" value="Cupredoxins"/>
    <property type="match status" value="2"/>
</dbReference>
<dbReference type="GO" id="GO:0005507">
    <property type="term" value="F:copper ion binding"/>
    <property type="evidence" value="ECO:0007669"/>
    <property type="project" value="InterPro"/>
</dbReference>
<feature type="domain" description="Plastocyanin-like" evidence="11">
    <location>
        <begin position="98"/>
        <end position="199"/>
    </location>
</feature>
<evidence type="ECO:0000256" key="7">
    <source>
        <dbReference type="ARBA" id="ARBA00023002"/>
    </source>
</evidence>
<dbReference type="GeneID" id="35590627"/>
<evidence type="ECO:0000256" key="6">
    <source>
        <dbReference type="ARBA" id="ARBA00022737"/>
    </source>
</evidence>
<evidence type="ECO:0000256" key="3">
    <source>
        <dbReference type="ARBA" id="ARBA00011882"/>
    </source>
</evidence>
<dbReference type="GO" id="GO:0050421">
    <property type="term" value="F:nitrite reductase (NO-forming) activity"/>
    <property type="evidence" value="ECO:0007669"/>
    <property type="project" value="UniProtKB-EC"/>
</dbReference>
<comment type="cofactor">
    <cofactor evidence="1 10">
        <name>Cu(+)</name>
        <dbReference type="ChEBI" id="CHEBI:49552"/>
    </cofactor>
</comment>
<comment type="catalytic activity">
    <reaction evidence="9">
        <text>nitric oxide + Fe(III)-[cytochrome c] + H2O = Fe(II)-[cytochrome c] + nitrite + 2 H(+)</text>
        <dbReference type="Rhea" id="RHEA:15233"/>
        <dbReference type="Rhea" id="RHEA-COMP:10350"/>
        <dbReference type="Rhea" id="RHEA-COMP:14399"/>
        <dbReference type="ChEBI" id="CHEBI:15377"/>
        <dbReference type="ChEBI" id="CHEBI:15378"/>
        <dbReference type="ChEBI" id="CHEBI:16301"/>
        <dbReference type="ChEBI" id="CHEBI:16480"/>
        <dbReference type="ChEBI" id="CHEBI:29033"/>
        <dbReference type="ChEBI" id="CHEBI:29034"/>
        <dbReference type="EC" id="1.7.2.1"/>
    </reaction>
</comment>
<accession>A0A2I8VER0</accession>
<dbReference type="FunFam" id="2.60.40.420:FF:000093">
    <property type="entry name" value="Copper-containing nitrite reductase"/>
    <property type="match status" value="1"/>
</dbReference>
<feature type="binding site" description="type 1 copper site" evidence="10">
    <location>
        <position position="190"/>
    </location>
    <ligand>
        <name>Cu cation</name>
        <dbReference type="ChEBI" id="CHEBI:23378"/>
        <label>1</label>
    </ligand>
</feature>
<keyword evidence="7" id="KW-0560">Oxidoreductase</keyword>
<evidence type="ECO:0000256" key="2">
    <source>
        <dbReference type="ARBA" id="ARBA00011233"/>
    </source>
</evidence>
<gene>
    <name evidence="12" type="primary">nirK</name>
    <name evidence="12" type="ORF">C2R22_01020</name>
</gene>
<dbReference type="CDD" id="cd11020">
    <property type="entry name" value="CuRO_1_CuNIR"/>
    <property type="match status" value="1"/>
</dbReference>
<protein>
    <recommendedName>
        <fullName evidence="4">Copper-containing nitrite reductase</fullName>
        <ecNumber evidence="3">1.7.2.1</ecNumber>
    </recommendedName>
</protein>
<feature type="binding site" description="type 1 copper site" evidence="10">
    <location>
        <position position="141"/>
    </location>
    <ligand>
        <name>Cu cation</name>
        <dbReference type="ChEBI" id="CHEBI:23378"/>
        <label>1</label>
    </ligand>
</feature>
<dbReference type="Pfam" id="PF07732">
    <property type="entry name" value="Cu-oxidase_3"/>
    <property type="match status" value="1"/>
</dbReference>
<evidence type="ECO:0000256" key="10">
    <source>
        <dbReference type="PIRSR" id="PIRSR601287-1"/>
    </source>
</evidence>
<evidence type="ECO:0000313" key="13">
    <source>
        <dbReference type="Proteomes" id="UP000236584"/>
    </source>
</evidence>
<dbReference type="InterPro" id="IPR008972">
    <property type="entry name" value="Cupredoxin"/>
</dbReference>
<feature type="binding site" description="type 1 copper site" evidence="10">
    <location>
        <position position="176"/>
    </location>
    <ligand>
        <name>Cu cation</name>
        <dbReference type="ChEBI" id="CHEBI:23378"/>
        <label>1</label>
    </ligand>
</feature>
<dbReference type="AlphaFoldDB" id="A0A2I8VER0"/>
<keyword evidence="5 10" id="KW-0479">Metal-binding</keyword>
<organism evidence="12 13">
    <name type="scientific">Salinigranum rubrum</name>
    <dbReference type="NCBI Taxonomy" id="755307"/>
    <lineage>
        <taxon>Archaea</taxon>
        <taxon>Methanobacteriati</taxon>
        <taxon>Methanobacteriota</taxon>
        <taxon>Stenosarchaea group</taxon>
        <taxon>Halobacteria</taxon>
        <taxon>Halobacteriales</taxon>
        <taxon>Haloferacaceae</taxon>
        <taxon>Salinigranum</taxon>
    </lineage>
</organism>
<keyword evidence="8 10" id="KW-0186">Copper</keyword>
<keyword evidence="6" id="KW-0677">Repeat</keyword>
<reference evidence="12 13" key="1">
    <citation type="submission" date="2018-01" db="EMBL/GenBank/DDBJ databases">
        <title>Complete genome sequence of Salinigranum rubrum GX10T, an extremely halophilic archaeon isolated from a marine solar saltern.</title>
        <authorList>
            <person name="Han S."/>
        </authorList>
    </citation>
    <scope>NUCLEOTIDE SEQUENCE [LARGE SCALE GENOMIC DNA]</scope>
    <source>
        <strain evidence="12 13">GX10</strain>
    </source>
</reference>
<evidence type="ECO:0000256" key="5">
    <source>
        <dbReference type="ARBA" id="ARBA00022723"/>
    </source>
</evidence>
<dbReference type="PRINTS" id="PR00695">
    <property type="entry name" value="CUNO2RDTASE"/>
</dbReference>
<dbReference type="EC" id="1.7.2.1" evidence="3"/>